<evidence type="ECO:0000259" key="9">
    <source>
        <dbReference type="SMART" id="SM00889"/>
    </source>
</evidence>
<dbReference type="InterPro" id="IPR000795">
    <property type="entry name" value="T_Tr_GTP-bd_dom"/>
</dbReference>
<keyword evidence="3 10" id="KW-0251">Elongation factor</keyword>
<dbReference type="InterPro" id="IPR014721">
    <property type="entry name" value="Ribsml_uS5_D2-typ_fold_subgr"/>
</dbReference>
<evidence type="ECO:0000256" key="5">
    <source>
        <dbReference type="ARBA" id="ARBA00023134"/>
    </source>
</evidence>
<reference evidence="10" key="1">
    <citation type="submission" date="2022-04" db="EMBL/GenBank/DDBJ databases">
        <title>Roseibium sp. CAU 1639 isolated from mud.</title>
        <authorList>
            <person name="Kim W."/>
        </authorList>
    </citation>
    <scope>NUCLEOTIDE SEQUENCE</scope>
    <source>
        <strain evidence="10">CAU 1639</strain>
    </source>
</reference>
<dbReference type="SMART" id="SM00889">
    <property type="entry name" value="EFG_IV"/>
    <property type="match status" value="1"/>
</dbReference>
<dbReference type="Pfam" id="PF00009">
    <property type="entry name" value="GTP_EFTU"/>
    <property type="match status" value="1"/>
</dbReference>
<dbReference type="InterPro" id="IPR035647">
    <property type="entry name" value="EFG_III/V"/>
</dbReference>
<organism evidence="10 11">
    <name type="scientific">Roseibium sediminicola</name>
    <dbReference type="NCBI Taxonomy" id="2933272"/>
    <lineage>
        <taxon>Bacteria</taxon>
        <taxon>Pseudomonadati</taxon>
        <taxon>Pseudomonadota</taxon>
        <taxon>Alphaproteobacteria</taxon>
        <taxon>Hyphomicrobiales</taxon>
        <taxon>Stappiaceae</taxon>
        <taxon>Roseibium</taxon>
    </lineage>
</organism>
<dbReference type="InterPro" id="IPR053905">
    <property type="entry name" value="EF-G-like_DII"/>
</dbReference>
<dbReference type="NCBIfam" id="NF009379">
    <property type="entry name" value="PRK12740.1-3"/>
    <property type="match status" value="1"/>
</dbReference>
<feature type="domain" description="Elongation factor EFG" evidence="8">
    <location>
        <begin position="588"/>
        <end position="678"/>
    </location>
</feature>
<dbReference type="Gene3D" id="2.40.30.10">
    <property type="entry name" value="Translation factors"/>
    <property type="match status" value="1"/>
</dbReference>
<dbReference type="SMART" id="SM00382">
    <property type="entry name" value="AAA"/>
    <property type="match status" value="1"/>
</dbReference>
<dbReference type="InterPro" id="IPR000640">
    <property type="entry name" value="EFG_V-like"/>
</dbReference>
<evidence type="ECO:0000256" key="3">
    <source>
        <dbReference type="ARBA" id="ARBA00022768"/>
    </source>
</evidence>
<dbReference type="InterPro" id="IPR041095">
    <property type="entry name" value="EFG_II"/>
</dbReference>
<evidence type="ECO:0000256" key="4">
    <source>
        <dbReference type="ARBA" id="ARBA00022917"/>
    </source>
</evidence>
<accession>A0ABT0GT84</accession>
<dbReference type="SUPFAM" id="SSF54211">
    <property type="entry name" value="Ribosomal protein S5 domain 2-like"/>
    <property type="match status" value="1"/>
</dbReference>
<dbReference type="InterPro" id="IPR027417">
    <property type="entry name" value="P-loop_NTPase"/>
</dbReference>
<feature type="domain" description="Translation elongation factor EFG/EF2" evidence="9">
    <location>
        <begin position="469"/>
        <end position="586"/>
    </location>
</feature>
<dbReference type="SUPFAM" id="SSF54980">
    <property type="entry name" value="EF-G C-terminal domain-like"/>
    <property type="match status" value="2"/>
</dbReference>
<dbReference type="Pfam" id="PF03764">
    <property type="entry name" value="EFG_IV"/>
    <property type="match status" value="1"/>
</dbReference>
<dbReference type="PANTHER" id="PTHR43261:SF7">
    <property type="entry name" value="ELONGATION FACTOR G-LIKE PROTEIN"/>
    <property type="match status" value="1"/>
</dbReference>
<name>A0ABT0GT84_9HYPH</name>
<dbReference type="InterPro" id="IPR035649">
    <property type="entry name" value="EFG_V"/>
</dbReference>
<dbReference type="Proteomes" id="UP001431221">
    <property type="component" value="Unassembled WGS sequence"/>
</dbReference>
<dbReference type="Gene3D" id="3.30.230.10">
    <property type="match status" value="1"/>
</dbReference>
<feature type="domain" description="AAA+ ATPase" evidence="7">
    <location>
        <begin position="15"/>
        <end position="144"/>
    </location>
</feature>
<comment type="function">
    <text evidence="6">Catalyzes the GTP-dependent ribosomal translocation step during translation elongation. During this step, the ribosome changes from the pre-translocational (PRE) to the post-translocational (POST) state as the newly formed A-site-bound peptidyl-tRNA and P-site-bound deacylated tRNA move to the P and E sites, respectively. Catalyzes the coordinated movement of the two tRNA molecules, the mRNA and conformational changes in the ribosome.</text>
</comment>
<dbReference type="InterPro" id="IPR003593">
    <property type="entry name" value="AAA+_ATPase"/>
</dbReference>
<keyword evidence="4" id="KW-0648">Protein biosynthesis</keyword>
<evidence type="ECO:0000313" key="10">
    <source>
        <dbReference type="EMBL" id="MCK7612650.1"/>
    </source>
</evidence>
<dbReference type="Gene3D" id="3.30.70.240">
    <property type="match status" value="1"/>
</dbReference>
<dbReference type="InterPro" id="IPR047872">
    <property type="entry name" value="EFG_IV"/>
</dbReference>
<dbReference type="GO" id="GO:0003746">
    <property type="term" value="F:translation elongation factor activity"/>
    <property type="evidence" value="ECO:0007669"/>
    <property type="project" value="UniProtKB-KW"/>
</dbReference>
<dbReference type="Gene3D" id="3.30.70.870">
    <property type="entry name" value="Elongation Factor G (Translational Gtpase), domain 3"/>
    <property type="match status" value="1"/>
</dbReference>
<dbReference type="Pfam" id="PF14492">
    <property type="entry name" value="EFG_III"/>
    <property type="match status" value="1"/>
</dbReference>
<dbReference type="RefSeq" id="WP_248153752.1">
    <property type="nucleotide sequence ID" value="NZ_JALNMJ010000006.1"/>
</dbReference>
<evidence type="ECO:0000256" key="1">
    <source>
        <dbReference type="ARBA" id="ARBA00017872"/>
    </source>
</evidence>
<dbReference type="CDD" id="cd01434">
    <property type="entry name" value="EFG_mtEFG1_IV"/>
    <property type="match status" value="1"/>
</dbReference>
<evidence type="ECO:0000313" key="11">
    <source>
        <dbReference type="Proteomes" id="UP001431221"/>
    </source>
</evidence>
<keyword evidence="5" id="KW-0342">GTP-binding</keyword>
<dbReference type="Gene3D" id="3.40.50.300">
    <property type="entry name" value="P-loop containing nucleotide triphosphate hydrolases"/>
    <property type="match status" value="1"/>
</dbReference>
<evidence type="ECO:0000259" key="8">
    <source>
        <dbReference type="SMART" id="SM00838"/>
    </source>
</evidence>
<evidence type="ECO:0000259" key="7">
    <source>
        <dbReference type="SMART" id="SM00382"/>
    </source>
</evidence>
<protein>
    <recommendedName>
        <fullName evidence="1">Elongation factor G</fullName>
    </recommendedName>
</protein>
<dbReference type="SUPFAM" id="SSF52540">
    <property type="entry name" value="P-loop containing nucleoside triphosphate hydrolases"/>
    <property type="match status" value="1"/>
</dbReference>
<dbReference type="Pfam" id="PF00679">
    <property type="entry name" value="EFG_C"/>
    <property type="match status" value="1"/>
</dbReference>
<dbReference type="PANTHER" id="PTHR43261">
    <property type="entry name" value="TRANSLATION ELONGATION FACTOR G-RELATED"/>
    <property type="match status" value="1"/>
</dbReference>
<dbReference type="SUPFAM" id="SSF50447">
    <property type="entry name" value="Translation proteins"/>
    <property type="match status" value="1"/>
</dbReference>
<dbReference type="CDD" id="cd04170">
    <property type="entry name" value="EF-G_bact"/>
    <property type="match status" value="1"/>
</dbReference>
<dbReference type="Pfam" id="PF22042">
    <property type="entry name" value="EF-G_D2"/>
    <property type="match status" value="1"/>
</dbReference>
<dbReference type="EMBL" id="JALNMJ010000006">
    <property type="protein sequence ID" value="MCK7612650.1"/>
    <property type="molecule type" value="Genomic_DNA"/>
</dbReference>
<gene>
    <name evidence="10" type="ORF">M0H32_10790</name>
</gene>
<evidence type="ECO:0000256" key="2">
    <source>
        <dbReference type="ARBA" id="ARBA00022741"/>
    </source>
</evidence>
<dbReference type="CDD" id="cd03713">
    <property type="entry name" value="EFG_mtEFG_C"/>
    <property type="match status" value="1"/>
</dbReference>
<dbReference type="InterPro" id="IPR020568">
    <property type="entry name" value="Ribosomal_Su5_D2-typ_SF"/>
</dbReference>
<proteinExistence type="predicted"/>
<keyword evidence="2" id="KW-0547">Nucleotide-binding</keyword>
<dbReference type="InterPro" id="IPR005517">
    <property type="entry name" value="Transl_elong_EFG/EF2_IV"/>
</dbReference>
<keyword evidence="11" id="KW-1185">Reference proteome</keyword>
<dbReference type="InterPro" id="IPR009000">
    <property type="entry name" value="Transl_B-barrel_sf"/>
</dbReference>
<sequence>MAITSNGKGTSAGGTPRCIALVGPFGSGKTSLLEALLARTDKVARQGTVADGNTVGDGSSEARAHGMSVELNIADAEYLGDRFVFVDCPGSVEFLSEMDGALSGADLAVVVAEDDERKVPALQLILKALEARAIPRVLFLNKIDKSTRRVRDVLGLLQPASAVPLVLRQIPIWEDGHATGFIDLALERAHVYHEKEPSTQIDMSDEDRTREHEARFSMLELLADHDDDLMEALLEDIAPDRDKVFADLVNEMRDGLICPVFFGSAEHGNGVSRLLKALRHEVPDVDLLSRRVLDKQNRAVLQVIKTLHTQHGGKMSIARILDGVVSDGDSLFLKGEEEIKVSGLFSIFGQQTTKIATAGKGDLVALGRLDNVQTGDLLSFEAGKITRVEEPEPRSPVLATAIAASQRKDEVRLSTALAKLVEEDRSLTVSQNQTTAETLLAGQGEMHLRVAQERLAGKYGLDITAHTPHVPYAETIRTGTRVRGRHKKQSGGHGQFGDAVLEIKPLPRGEGVQFTDTITGGVVPKQYIPSVRDGVLDALGQGPLGFPVVDIAVCLTDGSYHSVDSSDQAFKMAGILAIREGLPECKPVLLEPIHKVVVACPSDATARVNAIVSARRGQLLGFDGRPDWPGWDEVQALMPEAEIGDLIIELRSATAGVASYTSEFDHMAELSGKAADQALQRSGKQAA</sequence>
<comment type="caution">
    <text evidence="10">The sequence shown here is derived from an EMBL/GenBank/DDBJ whole genome shotgun (WGS) entry which is preliminary data.</text>
</comment>
<evidence type="ECO:0000256" key="6">
    <source>
        <dbReference type="ARBA" id="ARBA00024731"/>
    </source>
</evidence>
<dbReference type="SMART" id="SM00838">
    <property type="entry name" value="EFG_C"/>
    <property type="match status" value="1"/>
</dbReference>